<evidence type="ECO:0000313" key="2">
    <source>
        <dbReference type="Proteomes" id="UP000366945"/>
    </source>
</evidence>
<protein>
    <submittedName>
        <fullName evidence="1">Uncharacterized protein</fullName>
    </submittedName>
</protein>
<reference evidence="1 2" key="1">
    <citation type="submission" date="2019-08" db="EMBL/GenBank/DDBJ databases">
        <authorList>
            <person name="Peeters C."/>
        </authorList>
    </citation>
    <scope>NUCLEOTIDE SEQUENCE [LARGE SCALE GENOMIC DNA]</scope>
    <source>
        <strain evidence="1 2">LMG 31114</strain>
    </source>
</reference>
<accession>A0A5E4UWX0</accession>
<name>A0A5E4UWX0_9BURK</name>
<dbReference type="AlphaFoldDB" id="A0A5E4UWX0"/>
<dbReference type="EMBL" id="CABPSK010000002">
    <property type="protein sequence ID" value="VVE04437.1"/>
    <property type="molecule type" value="Genomic_DNA"/>
</dbReference>
<keyword evidence="2" id="KW-1185">Reference proteome</keyword>
<evidence type="ECO:0000313" key="1">
    <source>
        <dbReference type="EMBL" id="VVE04437.1"/>
    </source>
</evidence>
<proteinExistence type="predicted"/>
<sequence length="152" mass="16618">MEAPIQPQRSISSSELRRMRGLHGEWAALVVPVPTCTARWLCDAMRARWGVDVTLRGDVIYFEASDGDVCVVRHAGATRVERHMAGVDEATAAHAMTLNAALCRQQMAFDADCDGLTLHGYVPGPMDPDSRLVALREFLAISSAIKREVAAR</sequence>
<dbReference type="Proteomes" id="UP000366945">
    <property type="component" value="Unassembled WGS sequence"/>
</dbReference>
<gene>
    <name evidence="1" type="ORF">PPN31114_02301</name>
</gene>
<organism evidence="1 2">
    <name type="scientific">Pandoraea pneumonica</name>
    <dbReference type="NCBI Taxonomy" id="2508299"/>
    <lineage>
        <taxon>Bacteria</taxon>
        <taxon>Pseudomonadati</taxon>
        <taxon>Pseudomonadota</taxon>
        <taxon>Betaproteobacteria</taxon>
        <taxon>Burkholderiales</taxon>
        <taxon>Burkholderiaceae</taxon>
        <taxon>Pandoraea</taxon>
    </lineage>
</organism>